<proteinExistence type="predicted"/>
<sequence>MNGCKLDKKSPMNADNGLTPGSGDASQRRPLRSAALQESAVNVYGRLIVPCWQIILILCSLVEI</sequence>
<dbReference type="Proteomes" id="UP000055048">
    <property type="component" value="Unassembled WGS sequence"/>
</dbReference>
<dbReference type="AlphaFoldDB" id="A0A0V0U474"/>
<feature type="region of interest" description="Disordered" evidence="1">
    <location>
        <begin position="1"/>
        <end position="30"/>
    </location>
</feature>
<protein>
    <submittedName>
        <fullName evidence="2">Uncharacterized protein</fullName>
    </submittedName>
</protein>
<gene>
    <name evidence="2" type="ORF">T05_11399</name>
</gene>
<comment type="caution">
    <text evidence="2">The sequence shown here is derived from an EMBL/GenBank/DDBJ whole genome shotgun (WGS) entry which is preliminary data.</text>
</comment>
<evidence type="ECO:0000256" key="1">
    <source>
        <dbReference type="SAM" id="MobiDB-lite"/>
    </source>
</evidence>
<dbReference type="EMBL" id="JYDJ01000065">
    <property type="protein sequence ID" value="KRX46036.1"/>
    <property type="molecule type" value="Genomic_DNA"/>
</dbReference>
<evidence type="ECO:0000313" key="3">
    <source>
        <dbReference type="Proteomes" id="UP000055048"/>
    </source>
</evidence>
<organism evidence="2 3">
    <name type="scientific">Trichinella murrelli</name>
    <dbReference type="NCBI Taxonomy" id="144512"/>
    <lineage>
        <taxon>Eukaryota</taxon>
        <taxon>Metazoa</taxon>
        <taxon>Ecdysozoa</taxon>
        <taxon>Nematoda</taxon>
        <taxon>Enoplea</taxon>
        <taxon>Dorylaimia</taxon>
        <taxon>Trichinellida</taxon>
        <taxon>Trichinellidae</taxon>
        <taxon>Trichinella</taxon>
    </lineage>
</organism>
<evidence type="ECO:0000313" key="2">
    <source>
        <dbReference type="EMBL" id="KRX46036.1"/>
    </source>
</evidence>
<keyword evidence="3" id="KW-1185">Reference proteome</keyword>
<name>A0A0V0U474_9BILA</name>
<accession>A0A0V0U474</accession>
<reference evidence="2 3" key="1">
    <citation type="submission" date="2015-01" db="EMBL/GenBank/DDBJ databases">
        <title>Evolution of Trichinella species and genotypes.</title>
        <authorList>
            <person name="Korhonen P.K."/>
            <person name="Edoardo P."/>
            <person name="Giuseppe L.R."/>
            <person name="Gasser R.B."/>
        </authorList>
    </citation>
    <scope>NUCLEOTIDE SEQUENCE [LARGE SCALE GENOMIC DNA]</scope>
    <source>
        <strain evidence="2">ISS417</strain>
    </source>
</reference>
<feature type="compositionally biased region" description="Basic and acidic residues" evidence="1">
    <location>
        <begin position="1"/>
        <end position="10"/>
    </location>
</feature>